<accession>G0VIR8</accession>
<evidence type="ECO:0000256" key="3">
    <source>
        <dbReference type="SAM" id="Phobius"/>
    </source>
</evidence>
<keyword evidence="3" id="KW-0812">Transmembrane</keyword>
<dbReference type="Pfam" id="PF05726">
    <property type="entry name" value="Pirin_C"/>
    <property type="match status" value="1"/>
</dbReference>
<evidence type="ECO:0000256" key="1">
    <source>
        <dbReference type="ARBA" id="ARBA00008416"/>
    </source>
</evidence>
<dbReference type="AlphaFoldDB" id="G0VIR8"/>
<dbReference type="CDD" id="cd02909">
    <property type="entry name" value="cupin_pirin_N"/>
    <property type="match status" value="1"/>
</dbReference>
<feature type="domain" description="Pirin N-terminal" evidence="4">
    <location>
        <begin position="80"/>
        <end position="177"/>
    </location>
</feature>
<dbReference type="OrthoDB" id="198735at2759"/>
<evidence type="ECO:0000313" key="6">
    <source>
        <dbReference type="EMBL" id="CCC71394.1"/>
    </source>
</evidence>
<dbReference type="InterPro" id="IPR003829">
    <property type="entry name" value="Pirin_N_dom"/>
</dbReference>
<keyword evidence="7" id="KW-1185">Reference proteome</keyword>
<dbReference type="InterPro" id="IPR008778">
    <property type="entry name" value="Pirin_C_dom"/>
</dbReference>
<keyword evidence="3" id="KW-1133">Transmembrane helix</keyword>
<dbReference type="SUPFAM" id="SSF51182">
    <property type="entry name" value="RmlC-like cupins"/>
    <property type="match status" value="1"/>
</dbReference>
<dbReference type="RefSeq" id="XP_003677744.1">
    <property type="nucleotide sequence ID" value="XM_003677696.1"/>
</dbReference>
<keyword evidence="3" id="KW-0472">Membrane</keyword>
<gene>
    <name evidence="6" type="primary">NCAS0H00840</name>
    <name evidence="6" type="ordered locus">NCAS_0H00840</name>
</gene>
<reference key="2">
    <citation type="submission" date="2011-08" db="EMBL/GenBank/DDBJ databases">
        <title>Genome sequence of Naumovozyma castellii.</title>
        <authorList>
            <person name="Gordon J.L."/>
            <person name="Armisen D."/>
            <person name="Proux-Wera E."/>
            <person name="OhEigeartaigh S.S."/>
            <person name="Byrne K.P."/>
            <person name="Wolfe K.H."/>
        </authorList>
    </citation>
    <scope>NUCLEOTIDE SEQUENCE</scope>
    <source>
        <strain>Type strain:CBS 4309</strain>
    </source>
</reference>
<dbReference type="eggNOG" id="ENOG502QQ5A">
    <property type="taxonomic scope" value="Eukaryota"/>
</dbReference>
<dbReference type="InterPro" id="IPR012093">
    <property type="entry name" value="Pirin"/>
</dbReference>
<dbReference type="EMBL" id="HE576759">
    <property type="protein sequence ID" value="CCC71394.1"/>
    <property type="molecule type" value="Genomic_DNA"/>
</dbReference>
<organism evidence="6 7">
    <name type="scientific">Naumovozyma castellii</name>
    <name type="common">Yeast</name>
    <name type="synonym">Saccharomyces castellii</name>
    <dbReference type="NCBI Taxonomy" id="27288"/>
    <lineage>
        <taxon>Eukaryota</taxon>
        <taxon>Fungi</taxon>
        <taxon>Dikarya</taxon>
        <taxon>Ascomycota</taxon>
        <taxon>Saccharomycotina</taxon>
        <taxon>Saccharomycetes</taxon>
        <taxon>Saccharomycetales</taxon>
        <taxon>Saccharomycetaceae</taxon>
        <taxon>Naumovozyma</taxon>
    </lineage>
</organism>
<dbReference type="CDD" id="cd02247">
    <property type="entry name" value="cupin_pirin_C"/>
    <property type="match status" value="1"/>
</dbReference>
<feature type="domain" description="Pirin C-terminal" evidence="5">
    <location>
        <begin position="236"/>
        <end position="334"/>
    </location>
</feature>
<dbReference type="InParanoid" id="G0VIR8"/>
<evidence type="ECO:0008006" key="8">
    <source>
        <dbReference type="Google" id="ProtNLM"/>
    </source>
</evidence>
<dbReference type="InterPro" id="IPR014710">
    <property type="entry name" value="RmlC-like_jellyroll"/>
</dbReference>
<dbReference type="HOGENOM" id="CLU_045717_0_1_1"/>
<dbReference type="Pfam" id="PF02678">
    <property type="entry name" value="Pirin"/>
    <property type="match status" value="1"/>
</dbReference>
<evidence type="ECO:0000313" key="7">
    <source>
        <dbReference type="Proteomes" id="UP000001640"/>
    </source>
</evidence>
<dbReference type="Proteomes" id="UP000001640">
    <property type="component" value="Chromosome 8"/>
</dbReference>
<dbReference type="Gene3D" id="2.60.120.10">
    <property type="entry name" value="Jelly Rolls"/>
    <property type="match status" value="2"/>
</dbReference>
<comment type="similarity">
    <text evidence="1 2">Belongs to the pirin family.</text>
</comment>
<reference evidence="6 7" key="1">
    <citation type="journal article" date="2011" name="Proc. Natl. Acad. Sci. U.S.A.">
        <title>Evolutionary erosion of yeast sex chromosomes by mating-type switching accidents.</title>
        <authorList>
            <person name="Gordon J.L."/>
            <person name="Armisen D."/>
            <person name="Proux-Wera E."/>
            <person name="Oheigeartaigh S.S."/>
            <person name="Byrne K.P."/>
            <person name="Wolfe K.H."/>
        </authorList>
    </citation>
    <scope>NUCLEOTIDE SEQUENCE [LARGE SCALE GENOMIC DNA]</scope>
    <source>
        <strain evidence="7">ATCC 76901 / BCRC 22586 / CBS 4309 / NBRC 1992 / NRRL Y-12630</strain>
    </source>
</reference>
<evidence type="ECO:0000259" key="4">
    <source>
        <dbReference type="Pfam" id="PF02678"/>
    </source>
</evidence>
<dbReference type="OMA" id="GRMRHRD"/>
<feature type="transmembrane region" description="Helical" evidence="3">
    <location>
        <begin position="21"/>
        <end position="40"/>
    </location>
</feature>
<dbReference type="GeneID" id="96905074"/>
<sequence length="360" mass="40107">MKKEEKLEKKVPPTGTFSVSLGKYILIAALVLVLTVVFQFKSPTVMDQVNEDSATAESQKERSILKHFIAEEQSEGDGATVRRSVGSYQMTRFSPFLMLDDFKVTPPEGFPDHPHHGQETITYVTGGILAHEDFTGSKGVLYPGDLQFMTAGKGIVHCEMPVTMNDSAVSTGLQFWVDLPADLKNCEPRYRNLRADTIPVVQVNDNLNVKVISGKSYDVESVKDLAYTPIDFYYFISNKAGTEFAQEIPPDFNAFIYVTKGAITIGEEVFKVHSSVFFQTDGNFIRGFTASDNTEFAVIGGKILDQQVVQHGPFVETTREKLIEVFDNYRAGINGFEKALGWKSSISNGIDEQTAREWYS</sequence>
<dbReference type="InterPro" id="IPR011051">
    <property type="entry name" value="RmlC_Cupin_sf"/>
</dbReference>
<name>G0VIR8_NAUCA</name>
<dbReference type="PANTHER" id="PTHR13903">
    <property type="entry name" value="PIRIN-RELATED"/>
    <property type="match status" value="1"/>
</dbReference>
<evidence type="ECO:0000259" key="5">
    <source>
        <dbReference type="Pfam" id="PF05726"/>
    </source>
</evidence>
<proteinExistence type="inferred from homology"/>
<evidence type="ECO:0000256" key="2">
    <source>
        <dbReference type="RuleBase" id="RU003457"/>
    </source>
</evidence>
<protein>
    <recommendedName>
        <fullName evidence="8">Pirin-like protein</fullName>
    </recommendedName>
</protein>
<dbReference type="KEGG" id="ncs:NCAS_0H00840"/>
<dbReference type="PANTHER" id="PTHR13903:SF8">
    <property type="entry name" value="PIRIN"/>
    <property type="match status" value="1"/>
</dbReference>